<sequence>MSTKRHCKFTTSGYLRIVRVAKHACPGFFLKSPAISTHSFFQFSFQCPVQTSPNFFLLPTIKLLFCVIALLRFGDSTGLKY</sequence>
<keyword evidence="1" id="KW-0472">Membrane</keyword>
<organism evidence="3 4">
    <name type="scientific">Trichomalopsis sarcophagae</name>
    <dbReference type="NCBI Taxonomy" id="543379"/>
    <lineage>
        <taxon>Eukaryota</taxon>
        <taxon>Metazoa</taxon>
        <taxon>Ecdysozoa</taxon>
        <taxon>Arthropoda</taxon>
        <taxon>Hexapoda</taxon>
        <taxon>Insecta</taxon>
        <taxon>Pterygota</taxon>
        <taxon>Neoptera</taxon>
        <taxon>Endopterygota</taxon>
        <taxon>Hymenoptera</taxon>
        <taxon>Apocrita</taxon>
        <taxon>Proctotrupomorpha</taxon>
        <taxon>Chalcidoidea</taxon>
        <taxon>Pteromalidae</taxon>
        <taxon>Pteromalinae</taxon>
        <taxon>Trichomalopsis</taxon>
    </lineage>
</organism>
<reference evidence="3 4" key="1">
    <citation type="journal article" date="2017" name="Curr. Biol.">
        <title>The Evolution of Venom by Co-option of Single-Copy Genes.</title>
        <authorList>
            <person name="Martinson E.O."/>
            <person name="Mrinalini"/>
            <person name="Kelkar Y.D."/>
            <person name="Chang C.H."/>
            <person name="Werren J.H."/>
        </authorList>
    </citation>
    <scope>NUCLEOTIDE SEQUENCE [LARGE SCALE GENOMIC DNA]</scope>
    <source>
        <strain evidence="3 4">Alberta</strain>
        <tissue evidence="3">Whole body</tissue>
    </source>
</reference>
<dbReference type="EMBL" id="NNAY01001425">
    <property type="protein sequence ID" value="OXU24012.1"/>
    <property type="molecule type" value="Genomic_DNA"/>
</dbReference>
<comment type="caution">
    <text evidence="3">The sequence shown here is derived from an EMBL/GenBank/DDBJ whole genome shotgun (WGS) entry which is preliminary data.</text>
</comment>
<dbReference type="AlphaFoldDB" id="A0A232F071"/>
<name>A0A232F071_9HYME</name>
<feature type="transmembrane region" description="Helical" evidence="1">
    <location>
        <begin position="55"/>
        <end position="73"/>
    </location>
</feature>
<keyword evidence="4" id="KW-1185">Reference proteome</keyword>
<dbReference type="Proteomes" id="UP000215335">
    <property type="component" value="Unassembled WGS sequence"/>
</dbReference>
<gene>
    <name evidence="2" type="ORF">TSAR_014013</name>
    <name evidence="3" type="ORF">TSAR_014014</name>
</gene>
<protein>
    <submittedName>
        <fullName evidence="3">Uncharacterized protein</fullName>
    </submittedName>
</protein>
<keyword evidence="1" id="KW-0812">Transmembrane</keyword>
<proteinExistence type="predicted"/>
<evidence type="ECO:0000313" key="3">
    <source>
        <dbReference type="EMBL" id="OXU24012.1"/>
    </source>
</evidence>
<accession>A0A232F071</accession>
<dbReference type="EMBL" id="NNAY01001425">
    <property type="protein sequence ID" value="OXU24011.1"/>
    <property type="molecule type" value="Genomic_DNA"/>
</dbReference>
<keyword evidence="1" id="KW-1133">Transmembrane helix</keyword>
<evidence type="ECO:0000256" key="1">
    <source>
        <dbReference type="SAM" id="Phobius"/>
    </source>
</evidence>
<evidence type="ECO:0000313" key="4">
    <source>
        <dbReference type="Proteomes" id="UP000215335"/>
    </source>
</evidence>
<evidence type="ECO:0000313" key="2">
    <source>
        <dbReference type="EMBL" id="OXU24011.1"/>
    </source>
</evidence>